<sequence>MTVTRNNFDATLANSHIVLIDWGAQWCEPSHRFAEVFSASANLHPEIVYGTVDIDAERQLTEMAGVSAYPTLMAFREGLLVYSEAGALPAETMEGLVQQIRWLDMDQFRRELAQLSASVSVGEPEQPPTTIAYQKRAGHAAVTDRYGWPGL</sequence>
<gene>
    <name evidence="3" type="ORF">OG563_38935</name>
</gene>
<dbReference type="PANTHER" id="PTHR45663">
    <property type="entry name" value="GEO12009P1"/>
    <property type="match status" value="1"/>
</dbReference>
<dbReference type="Pfam" id="PF00085">
    <property type="entry name" value="Thioredoxin"/>
    <property type="match status" value="1"/>
</dbReference>
<accession>A0ABZ1YP79</accession>
<dbReference type="EMBL" id="CP109441">
    <property type="protein sequence ID" value="WUV45044.1"/>
    <property type="molecule type" value="Genomic_DNA"/>
</dbReference>
<protein>
    <submittedName>
        <fullName evidence="3">Thioredoxin family protein</fullName>
    </submittedName>
</protein>
<organism evidence="3 4">
    <name type="scientific">Nocardia vinacea</name>
    <dbReference type="NCBI Taxonomy" id="96468"/>
    <lineage>
        <taxon>Bacteria</taxon>
        <taxon>Bacillati</taxon>
        <taxon>Actinomycetota</taxon>
        <taxon>Actinomycetes</taxon>
        <taxon>Mycobacteriales</taxon>
        <taxon>Nocardiaceae</taxon>
        <taxon>Nocardia</taxon>
    </lineage>
</organism>
<dbReference type="PANTHER" id="PTHR45663:SF40">
    <property type="entry name" value="THIOREDOXIN 2"/>
    <property type="match status" value="1"/>
</dbReference>
<comment type="function">
    <text evidence="1">Participates in various redox reactions through the reversible oxidation of its active center dithiol to a disulfide and catalyzes dithiol-disulfide exchange reactions.</text>
</comment>
<evidence type="ECO:0000256" key="1">
    <source>
        <dbReference type="ARBA" id="ARBA00003318"/>
    </source>
</evidence>
<dbReference type="SUPFAM" id="SSF52833">
    <property type="entry name" value="Thioredoxin-like"/>
    <property type="match status" value="1"/>
</dbReference>
<feature type="domain" description="Thioredoxin" evidence="2">
    <location>
        <begin position="1"/>
        <end position="102"/>
    </location>
</feature>
<dbReference type="RefSeq" id="WP_329408342.1">
    <property type="nucleotide sequence ID" value="NZ_CP109441.1"/>
</dbReference>
<evidence type="ECO:0000259" key="2">
    <source>
        <dbReference type="PROSITE" id="PS51352"/>
    </source>
</evidence>
<dbReference type="InterPro" id="IPR013766">
    <property type="entry name" value="Thioredoxin_domain"/>
</dbReference>
<evidence type="ECO:0000313" key="4">
    <source>
        <dbReference type="Proteomes" id="UP001432062"/>
    </source>
</evidence>
<name>A0ABZ1YP79_9NOCA</name>
<dbReference type="Gene3D" id="3.40.30.10">
    <property type="entry name" value="Glutaredoxin"/>
    <property type="match status" value="1"/>
</dbReference>
<dbReference type="CDD" id="cd02947">
    <property type="entry name" value="TRX_family"/>
    <property type="match status" value="1"/>
</dbReference>
<keyword evidence="4" id="KW-1185">Reference proteome</keyword>
<dbReference type="InterPro" id="IPR036249">
    <property type="entry name" value="Thioredoxin-like_sf"/>
</dbReference>
<evidence type="ECO:0000313" key="3">
    <source>
        <dbReference type="EMBL" id="WUV45044.1"/>
    </source>
</evidence>
<proteinExistence type="predicted"/>
<dbReference type="Proteomes" id="UP001432062">
    <property type="component" value="Chromosome"/>
</dbReference>
<dbReference type="PROSITE" id="PS51352">
    <property type="entry name" value="THIOREDOXIN_2"/>
    <property type="match status" value="1"/>
</dbReference>
<reference evidence="3" key="1">
    <citation type="submission" date="2022-10" db="EMBL/GenBank/DDBJ databases">
        <title>The complete genomes of actinobacterial strains from the NBC collection.</title>
        <authorList>
            <person name="Joergensen T.S."/>
            <person name="Alvarez Arevalo M."/>
            <person name="Sterndorff E.B."/>
            <person name="Faurdal D."/>
            <person name="Vuksanovic O."/>
            <person name="Mourched A.-S."/>
            <person name="Charusanti P."/>
            <person name="Shaw S."/>
            <person name="Blin K."/>
            <person name="Weber T."/>
        </authorList>
    </citation>
    <scope>NUCLEOTIDE SEQUENCE</scope>
    <source>
        <strain evidence="3">NBC_01482</strain>
    </source>
</reference>